<evidence type="ECO:0000313" key="3">
    <source>
        <dbReference type="EMBL" id="NEY73387.1"/>
    </source>
</evidence>
<dbReference type="SUPFAM" id="SSF47413">
    <property type="entry name" value="lambda repressor-like DNA-binding domains"/>
    <property type="match status" value="1"/>
</dbReference>
<dbReference type="PANTHER" id="PTHR46558:SF11">
    <property type="entry name" value="HTH-TYPE TRANSCRIPTIONAL REGULATOR XRE"/>
    <property type="match status" value="1"/>
</dbReference>
<name>A0A6M0QAV8_9BACI</name>
<dbReference type="InterPro" id="IPR001387">
    <property type="entry name" value="Cro/C1-type_HTH"/>
</dbReference>
<dbReference type="InterPro" id="IPR010982">
    <property type="entry name" value="Lambda_DNA-bd_dom_sf"/>
</dbReference>
<evidence type="ECO:0000313" key="4">
    <source>
        <dbReference type="Proteomes" id="UP000481043"/>
    </source>
</evidence>
<protein>
    <submittedName>
        <fullName evidence="3">Helix-turn-helix transcriptional regulator</fullName>
    </submittedName>
</protein>
<accession>A0A6M0QAV8</accession>
<reference evidence="3 4" key="1">
    <citation type="submission" date="2020-02" db="EMBL/GenBank/DDBJ databases">
        <title>Bacillus aquiflavi sp. nov., isolated from yellow water of strong flavor Chinese baijiu in Yibin region of China.</title>
        <authorList>
            <person name="Xie J."/>
        </authorList>
    </citation>
    <scope>NUCLEOTIDE SEQUENCE [LARGE SCALE GENOMIC DNA]</scope>
    <source>
        <strain evidence="3 4">SA4</strain>
    </source>
</reference>
<proteinExistence type="predicted"/>
<dbReference type="Pfam" id="PF01381">
    <property type="entry name" value="HTH_3"/>
    <property type="match status" value="1"/>
</dbReference>
<keyword evidence="4" id="KW-1185">Reference proteome</keyword>
<feature type="domain" description="HTH cro/C1-type" evidence="2">
    <location>
        <begin position="8"/>
        <end position="62"/>
    </location>
</feature>
<dbReference type="RefSeq" id="WP_163180890.1">
    <property type="nucleotide sequence ID" value="NZ_JAAIWM010000007.1"/>
</dbReference>
<dbReference type="GO" id="GO:0003677">
    <property type="term" value="F:DNA binding"/>
    <property type="evidence" value="ECO:0007669"/>
    <property type="project" value="UniProtKB-KW"/>
</dbReference>
<dbReference type="SMART" id="SM00530">
    <property type="entry name" value="HTH_XRE"/>
    <property type="match status" value="1"/>
</dbReference>
<dbReference type="PANTHER" id="PTHR46558">
    <property type="entry name" value="TRACRIPTIONAL REGULATORY PROTEIN-RELATED-RELATED"/>
    <property type="match status" value="1"/>
</dbReference>
<sequence>MNTLGEKLRLLRMIKNITQAQLAKELGIGVNSVNRYENNVRTPKEKVLKKLSEYYGVSIDDFR</sequence>
<dbReference type="EMBL" id="JAAIWM010000007">
    <property type="protein sequence ID" value="NEY73387.1"/>
    <property type="molecule type" value="Genomic_DNA"/>
</dbReference>
<evidence type="ECO:0000256" key="1">
    <source>
        <dbReference type="ARBA" id="ARBA00023125"/>
    </source>
</evidence>
<dbReference type="Proteomes" id="UP000481043">
    <property type="component" value="Unassembled WGS sequence"/>
</dbReference>
<keyword evidence="1" id="KW-0238">DNA-binding</keyword>
<dbReference type="CDD" id="cd00093">
    <property type="entry name" value="HTH_XRE"/>
    <property type="match status" value="1"/>
</dbReference>
<comment type="caution">
    <text evidence="3">The sequence shown here is derived from an EMBL/GenBank/DDBJ whole genome shotgun (WGS) entry which is preliminary data.</text>
</comment>
<evidence type="ECO:0000259" key="2">
    <source>
        <dbReference type="PROSITE" id="PS50943"/>
    </source>
</evidence>
<dbReference type="Gene3D" id="1.10.260.40">
    <property type="entry name" value="lambda repressor-like DNA-binding domains"/>
    <property type="match status" value="1"/>
</dbReference>
<gene>
    <name evidence="3" type="ORF">G4D63_16760</name>
</gene>
<dbReference type="AlphaFoldDB" id="A0A6M0QAV8"/>
<organism evidence="3 4">
    <name type="scientific">Bacillus mesophilus</name>
    <dbReference type="NCBI Taxonomy" id="1808955"/>
    <lineage>
        <taxon>Bacteria</taxon>
        <taxon>Bacillati</taxon>
        <taxon>Bacillota</taxon>
        <taxon>Bacilli</taxon>
        <taxon>Bacillales</taxon>
        <taxon>Bacillaceae</taxon>
        <taxon>Bacillus</taxon>
    </lineage>
</organism>
<dbReference type="PROSITE" id="PS50943">
    <property type="entry name" value="HTH_CROC1"/>
    <property type="match status" value="1"/>
</dbReference>